<dbReference type="Pfam" id="PF07650">
    <property type="entry name" value="KH_2"/>
    <property type="match status" value="1"/>
</dbReference>
<evidence type="ECO:0000256" key="1">
    <source>
        <dbReference type="ARBA" id="ARBA00007921"/>
    </source>
</evidence>
<dbReference type="Pfam" id="PF01926">
    <property type="entry name" value="MMR_HSR1"/>
    <property type="match status" value="1"/>
</dbReference>
<evidence type="ECO:0000256" key="6">
    <source>
        <dbReference type="HAMAP-Rule" id="MF_00367"/>
    </source>
</evidence>
<feature type="binding site" evidence="6">
    <location>
        <begin position="15"/>
        <end position="22"/>
    </location>
    <ligand>
        <name>GTP</name>
        <dbReference type="ChEBI" id="CHEBI:37565"/>
    </ligand>
</feature>
<dbReference type="InterPro" id="IPR027417">
    <property type="entry name" value="P-loop_NTPase"/>
</dbReference>
<dbReference type="SUPFAM" id="SSF52540">
    <property type="entry name" value="P-loop containing nucleoside triphosphate hydrolases"/>
    <property type="match status" value="1"/>
</dbReference>
<dbReference type="CDD" id="cd22534">
    <property type="entry name" value="KH-II_Era"/>
    <property type="match status" value="1"/>
</dbReference>
<dbReference type="PROSITE" id="PS51713">
    <property type="entry name" value="G_ERA"/>
    <property type="match status" value="1"/>
</dbReference>
<dbReference type="NCBIfam" id="TIGR00436">
    <property type="entry name" value="era"/>
    <property type="match status" value="1"/>
</dbReference>
<comment type="subunit">
    <text evidence="6">Monomer.</text>
</comment>
<keyword evidence="4 6" id="KW-0694">RNA-binding</keyword>
<proteinExistence type="inferred from homology"/>
<dbReference type="GO" id="GO:0000028">
    <property type="term" value="P:ribosomal small subunit assembly"/>
    <property type="evidence" value="ECO:0007669"/>
    <property type="project" value="TreeGrafter"/>
</dbReference>
<dbReference type="HAMAP" id="MF_00367">
    <property type="entry name" value="GTPase_Era"/>
    <property type="match status" value="1"/>
</dbReference>
<dbReference type="Gene3D" id="3.40.50.300">
    <property type="entry name" value="P-loop containing nucleotide triphosphate hydrolases"/>
    <property type="match status" value="1"/>
</dbReference>
<dbReference type="CDD" id="cd04163">
    <property type="entry name" value="Era"/>
    <property type="match status" value="1"/>
</dbReference>
<dbReference type="InterPro" id="IPR005225">
    <property type="entry name" value="Small_GTP-bd"/>
</dbReference>
<dbReference type="InterPro" id="IPR004044">
    <property type="entry name" value="KH_dom_type_2"/>
</dbReference>
<evidence type="ECO:0000313" key="9">
    <source>
        <dbReference type="EMBL" id="PCI29506.1"/>
    </source>
</evidence>
<dbReference type="InterPro" id="IPR009019">
    <property type="entry name" value="KH_sf_prok-type"/>
</dbReference>
<dbReference type="InterPro" id="IPR006073">
    <property type="entry name" value="GTP-bd"/>
</dbReference>
<evidence type="ECO:0000313" key="10">
    <source>
        <dbReference type="Proteomes" id="UP000218113"/>
    </source>
</evidence>
<keyword evidence="6" id="KW-0690">Ribosome biogenesis</keyword>
<dbReference type="InterPro" id="IPR005662">
    <property type="entry name" value="GTPase_Era-like"/>
</dbReference>
<feature type="region of interest" description="G4" evidence="7">
    <location>
        <begin position="128"/>
        <end position="131"/>
    </location>
</feature>
<dbReference type="GO" id="GO:0070181">
    <property type="term" value="F:small ribosomal subunit rRNA binding"/>
    <property type="evidence" value="ECO:0007669"/>
    <property type="project" value="UniProtKB-UniRule"/>
</dbReference>
<feature type="binding site" evidence="6">
    <location>
        <begin position="128"/>
        <end position="131"/>
    </location>
    <ligand>
        <name>GTP</name>
        <dbReference type="ChEBI" id="CHEBI:37565"/>
    </ligand>
</feature>
<accession>A0A2A4T7A7</accession>
<evidence type="ECO:0000256" key="3">
    <source>
        <dbReference type="ARBA" id="ARBA00022741"/>
    </source>
</evidence>
<sequence length="301" mass="34469">MEQTNFRSGFVSLLGKPNVGKSTLLNQLIGQEISITANKPQTTRNQIRGIVTKDNYQAILLDTPGIHLPKNELHRRIVNYALTSIKEVDLIFFIVNPHKREDEILSEDDQLVLEKLASAQNKVILLINKIDMFPNQLVLRTIEKFHKEFNFLEVLPVSAKTGLGIEKLNQIFEKHLPKGIAYFPADQITDAPERTIIGELVREQITRLCFQEVPYGAAVAVDRFVEKDGRVEIHVTIHVERESHKKIIIGKGGSMLKRVGMQSRQKMEHMLGVKVYLRSHVKVSRNWFNNPRLLNEFGYSE</sequence>
<evidence type="ECO:0000259" key="8">
    <source>
        <dbReference type="PROSITE" id="PS51713"/>
    </source>
</evidence>
<gene>
    <name evidence="6" type="primary">era</name>
    <name evidence="9" type="ORF">COB67_03880</name>
</gene>
<comment type="caution">
    <text evidence="9">The sequence shown here is derived from an EMBL/GenBank/DDBJ whole genome shotgun (WGS) entry which is preliminary data.</text>
</comment>
<dbReference type="GO" id="GO:0003924">
    <property type="term" value="F:GTPase activity"/>
    <property type="evidence" value="ECO:0007669"/>
    <property type="project" value="UniProtKB-UniRule"/>
</dbReference>
<dbReference type="PRINTS" id="PR00326">
    <property type="entry name" value="GTP1OBG"/>
</dbReference>
<dbReference type="NCBIfam" id="TIGR00231">
    <property type="entry name" value="small_GTP"/>
    <property type="match status" value="1"/>
</dbReference>
<reference evidence="10" key="1">
    <citation type="submission" date="2017-08" db="EMBL/GenBank/DDBJ databases">
        <title>A dynamic microbial community with high functional redundancy inhabits the cold, oxic subseafloor aquifer.</title>
        <authorList>
            <person name="Tully B.J."/>
            <person name="Wheat C.G."/>
            <person name="Glazer B.T."/>
            <person name="Huber J.A."/>
        </authorList>
    </citation>
    <scope>NUCLEOTIDE SEQUENCE [LARGE SCALE GENOMIC DNA]</scope>
</reference>
<evidence type="ECO:0000256" key="7">
    <source>
        <dbReference type="PROSITE-ProRule" id="PRU01050"/>
    </source>
</evidence>
<dbReference type="FunFam" id="3.40.50.300:FF:000094">
    <property type="entry name" value="GTPase Era"/>
    <property type="match status" value="1"/>
</dbReference>
<feature type="region of interest" description="G5" evidence="7">
    <location>
        <begin position="157"/>
        <end position="159"/>
    </location>
</feature>
<feature type="region of interest" description="G3" evidence="7">
    <location>
        <begin position="62"/>
        <end position="65"/>
    </location>
</feature>
<feature type="region of interest" description="G2" evidence="7">
    <location>
        <begin position="41"/>
        <end position="45"/>
    </location>
</feature>
<dbReference type="GO" id="GO:0005829">
    <property type="term" value="C:cytosol"/>
    <property type="evidence" value="ECO:0007669"/>
    <property type="project" value="TreeGrafter"/>
</dbReference>
<dbReference type="Proteomes" id="UP000218113">
    <property type="component" value="Unassembled WGS sequence"/>
</dbReference>
<keyword evidence="3 6" id="KW-0547">Nucleotide-binding</keyword>
<dbReference type="Gene3D" id="3.30.300.20">
    <property type="match status" value="1"/>
</dbReference>
<evidence type="ECO:0000256" key="4">
    <source>
        <dbReference type="ARBA" id="ARBA00022884"/>
    </source>
</evidence>
<dbReference type="GO" id="GO:0005525">
    <property type="term" value="F:GTP binding"/>
    <property type="evidence" value="ECO:0007669"/>
    <property type="project" value="UniProtKB-UniRule"/>
</dbReference>
<feature type="binding site" evidence="6">
    <location>
        <begin position="62"/>
        <end position="66"/>
    </location>
    <ligand>
        <name>GTP</name>
        <dbReference type="ChEBI" id="CHEBI:37565"/>
    </ligand>
</feature>
<dbReference type="EMBL" id="NVSR01000013">
    <property type="protein sequence ID" value="PCI29506.1"/>
    <property type="molecule type" value="Genomic_DNA"/>
</dbReference>
<dbReference type="AlphaFoldDB" id="A0A2A4T7A7"/>
<protein>
    <recommendedName>
        <fullName evidence="2 6">GTPase Era</fullName>
    </recommendedName>
</protein>
<name>A0A2A4T7A7_9DELT</name>
<evidence type="ECO:0000256" key="5">
    <source>
        <dbReference type="ARBA" id="ARBA00023134"/>
    </source>
</evidence>
<comment type="similarity">
    <text evidence="1 6 7">Belongs to the TRAFAC class TrmE-Era-EngA-EngB-Septin-like GTPase superfamily. Era GTPase family.</text>
</comment>
<comment type="function">
    <text evidence="6">An essential GTPase that binds both GDP and GTP, with rapid nucleotide exchange. Plays a role in 16S rRNA processing and 30S ribosomal subunit biogenesis and possibly also in cell cycle regulation and energy metabolism.</text>
</comment>
<evidence type="ECO:0000256" key="2">
    <source>
        <dbReference type="ARBA" id="ARBA00020484"/>
    </source>
</evidence>
<dbReference type="GO" id="GO:0043024">
    <property type="term" value="F:ribosomal small subunit binding"/>
    <property type="evidence" value="ECO:0007669"/>
    <property type="project" value="TreeGrafter"/>
</dbReference>
<keyword evidence="5 6" id="KW-0342">GTP-binding</keyword>
<dbReference type="InterPro" id="IPR015946">
    <property type="entry name" value="KH_dom-like_a/b"/>
</dbReference>
<feature type="region of interest" description="G1" evidence="7">
    <location>
        <begin position="15"/>
        <end position="22"/>
    </location>
</feature>
<keyword evidence="6" id="KW-0472">Membrane</keyword>
<keyword evidence="6" id="KW-0963">Cytoplasm</keyword>
<feature type="domain" description="Era-type G" evidence="8">
    <location>
        <begin position="7"/>
        <end position="178"/>
    </location>
</feature>
<keyword evidence="6" id="KW-1003">Cell membrane</keyword>
<comment type="subcellular location">
    <subcellularLocation>
        <location evidence="6">Cytoplasm</location>
    </subcellularLocation>
    <subcellularLocation>
        <location evidence="6">Cell membrane</location>
        <topology evidence="6">Peripheral membrane protein</topology>
    </subcellularLocation>
</comment>
<dbReference type="PANTHER" id="PTHR42698:SF1">
    <property type="entry name" value="GTPASE ERA, MITOCHONDRIAL"/>
    <property type="match status" value="1"/>
</dbReference>
<organism evidence="9 10">
    <name type="scientific">SAR324 cluster bacterium</name>
    <dbReference type="NCBI Taxonomy" id="2024889"/>
    <lineage>
        <taxon>Bacteria</taxon>
        <taxon>Deltaproteobacteria</taxon>
        <taxon>SAR324 cluster</taxon>
    </lineage>
</organism>
<keyword evidence="6" id="KW-0699">rRNA-binding</keyword>
<dbReference type="InterPro" id="IPR030388">
    <property type="entry name" value="G_ERA_dom"/>
</dbReference>
<dbReference type="GO" id="GO:0005886">
    <property type="term" value="C:plasma membrane"/>
    <property type="evidence" value="ECO:0007669"/>
    <property type="project" value="UniProtKB-SubCell"/>
</dbReference>
<dbReference type="PANTHER" id="PTHR42698">
    <property type="entry name" value="GTPASE ERA"/>
    <property type="match status" value="1"/>
</dbReference>
<dbReference type="SUPFAM" id="SSF54814">
    <property type="entry name" value="Prokaryotic type KH domain (KH-domain type II)"/>
    <property type="match status" value="1"/>
</dbReference>
<dbReference type="NCBIfam" id="NF000908">
    <property type="entry name" value="PRK00089.1"/>
    <property type="match status" value="1"/>
</dbReference>